<organism evidence="1 2">
    <name type="scientific">Streptococcus parapneumoniae</name>
    <dbReference type="NCBI Taxonomy" id="2993430"/>
    <lineage>
        <taxon>Bacteria</taxon>
        <taxon>Bacillati</taxon>
        <taxon>Bacillota</taxon>
        <taxon>Bacilli</taxon>
        <taxon>Lactobacillales</taxon>
        <taxon>Streptococcaceae</taxon>
        <taxon>Streptococcus</taxon>
        <taxon>Streptococcus thalassemiae group</taxon>
    </lineage>
</organism>
<keyword evidence="2" id="KW-1185">Reference proteome</keyword>
<gene>
    <name evidence="1" type="ORF">SP4011_11050</name>
</gene>
<evidence type="ECO:0000313" key="1">
    <source>
        <dbReference type="EMBL" id="BDT64688.1"/>
    </source>
</evidence>
<dbReference type="Proteomes" id="UP001378546">
    <property type="component" value="Chromosome"/>
</dbReference>
<evidence type="ECO:0000313" key="2">
    <source>
        <dbReference type="Proteomes" id="UP001378546"/>
    </source>
</evidence>
<name>A0ABM8CGV3_9STRE</name>
<sequence>MKLEKGDYVKVLKNGEFFKIVQIKNIYSDCIETSHGIYNRTTLASRLDKECLISGTVSWEDKNGMDQLDRNLS</sequence>
<dbReference type="EMBL" id="AP026968">
    <property type="protein sequence ID" value="BDT64688.1"/>
    <property type="molecule type" value="Genomic_DNA"/>
</dbReference>
<protein>
    <recommendedName>
        <fullName evidence="3">DUF1642 domain-containing protein</fullName>
    </recommendedName>
</protein>
<reference evidence="1 2" key="1">
    <citation type="submission" date="2022-11" db="EMBL/GenBank/DDBJ databases">
        <title>Complete genome sequence of alpha-hemolytic streptococci isolated from Japan.</title>
        <authorList>
            <person name="Morita M."/>
            <person name="Chang B."/>
            <person name="Akeda Y."/>
        </authorList>
    </citation>
    <scope>NUCLEOTIDE SEQUENCE [LARGE SCALE GENOMIC DNA]</scope>
    <source>
        <strain evidence="1 2">SP4011</strain>
    </source>
</reference>
<evidence type="ECO:0008006" key="3">
    <source>
        <dbReference type="Google" id="ProtNLM"/>
    </source>
</evidence>
<proteinExistence type="predicted"/>
<accession>A0ABM8CGV3</accession>